<gene>
    <name evidence="7" type="ORF">SPARVUS_LOCUS9990594</name>
</gene>
<reference evidence="7" key="1">
    <citation type="submission" date="2023-05" db="EMBL/GenBank/DDBJ databases">
        <authorList>
            <person name="Stuckert A."/>
        </authorList>
    </citation>
    <scope>NUCLEOTIDE SEQUENCE</scope>
</reference>
<accession>A0ABN9EJY9</accession>
<dbReference type="Proteomes" id="UP001162483">
    <property type="component" value="Unassembled WGS sequence"/>
</dbReference>
<dbReference type="Pfam" id="PF00076">
    <property type="entry name" value="RRM_1"/>
    <property type="match status" value="1"/>
</dbReference>
<feature type="compositionally biased region" description="Polar residues" evidence="5">
    <location>
        <begin position="158"/>
        <end position="170"/>
    </location>
</feature>
<dbReference type="PROSITE" id="PS50102">
    <property type="entry name" value="RRM"/>
    <property type="match status" value="1"/>
</dbReference>
<feature type="region of interest" description="Disordered" evidence="5">
    <location>
        <begin position="158"/>
        <end position="254"/>
    </location>
</feature>
<keyword evidence="2 4" id="KW-0694">RNA-binding</keyword>
<proteinExistence type="predicted"/>
<evidence type="ECO:0000256" key="5">
    <source>
        <dbReference type="SAM" id="MobiDB-lite"/>
    </source>
</evidence>
<name>A0ABN9EJY9_9NEOB</name>
<evidence type="ECO:0000256" key="1">
    <source>
        <dbReference type="ARBA" id="ARBA00004642"/>
    </source>
</evidence>
<evidence type="ECO:0000256" key="4">
    <source>
        <dbReference type="PROSITE-ProRule" id="PRU00176"/>
    </source>
</evidence>
<evidence type="ECO:0000259" key="6">
    <source>
        <dbReference type="PROSITE" id="PS50102"/>
    </source>
</evidence>
<feature type="domain" description="RRM" evidence="6">
    <location>
        <begin position="8"/>
        <end position="85"/>
    </location>
</feature>
<sequence>MGAEQADRTLFVGNLHPRATEELLFELFLQAGPTVNVKIPKDKDGKPKLFAFVNFKHEESVPYGMNLLNGIKLFGRPLKLQYRSGSTHLSQDTNLAQSPQGNAPGNSQASNGNSYPRQDVNEDFMKYTDFSPGASYQRPHSSPDNLQRQAMMNNFYKQEPSWYSPNSNHPTQHRYDSPPEHRNSRNHVPHPYENYNNRDMYNRGGQEESQYRSHGVEEHHYRSHGPEEQHYRSRGQERSSPYSRKDPRWGPPHH</sequence>
<dbReference type="PANTHER" id="PTHR13798:SF11">
    <property type="entry name" value="RNA-BINDING PROTEIN 7-RELATED"/>
    <property type="match status" value="1"/>
</dbReference>
<dbReference type="PANTHER" id="PTHR13798">
    <property type="entry name" value="RNA BINDING MOTIF RBM PROTEIN -RELATED"/>
    <property type="match status" value="1"/>
</dbReference>
<dbReference type="SMART" id="SM00360">
    <property type="entry name" value="RRM"/>
    <property type="match status" value="1"/>
</dbReference>
<feature type="compositionally biased region" description="Basic and acidic residues" evidence="5">
    <location>
        <begin position="205"/>
        <end position="248"/>
    </location>
</feature>
<comment type="caution">
    <text evidence="7">The sequence shown here is derived from an EMBL/GenBank/DDBJ whole genome shotgun (WGS) entry which is preliminary data.</text>
</comment>
<keyword evidence="3" id="KW-0539">Nucleus</keyword>
<evidence type="ECO:0000313" key="7">
    <source>
        <dbReference type="EMBL" id="CAI9584325.1"/>
    </source>
</evidence>
<dbReference type="InterPro" id="IPR000504">
    <property type="entry name" value="RRM_dom"/>
</dbReference>
<feature type="region of interest" description="Disordered" evidence="5">
    <location>
        <begin position="127"/>
        <end position="146"/>
    </location>
</feature>
<dbReference type="Gene3D" id="3.30.70.330">
    <property type="match status" value="1"/>
</dbReference>
<dbReference type="InterPro" id="IPR034500">
    <property type="entry name" value="RBM7_RRM"/>
</dbReference>
<keyword evidence="8" id="KW-1185">Reference proteome</keyword>
<dbReference type="SUPFAM" id="SSF54928">
    <property type="entry name" value="RNA-binding domain, RBD"/>
    <property type="match status" value="1"/>
</dbReference>
<dbReference type="CDD" id="cd12592">
    <property type="entry name" value="RRM_RBM7"/>
    <property type="match status" value="1"/>
</dbReference>
<feature type="compositionally biased region" description="Basic and acidic residues" evidence="5">
    <location>
        <begin position="173"/>
        <end position="183"/>
    </location>
</feature>
<feature type="region of interest" description="Disordered" evidence="5">
    <location>
        <begin position="86"/>
        <end position="119"/>
    </location>
</feature>
<comment type="subcellular location">
    <subcellularLocation>
        <location evidence="1">Nucleus</location>
        <location evidence="1">Nucleoplasm</location>
    </subcellularLocation>
</comment>
<protein>
    <recommendedName>
        <fullName evidence="6">RRM domain-containing protein</fullName>
    </recommendedName>
</protein>
<feature type="compositionally biased region" description="Polar residues" evidence="5">
    <location>
        <begin position="86"/>
        <end position="116"/>
    </location>
</feature>
<evidence type="ECO:0000256" key="2">
    <source>
        <dbReference type="ARBA" id="ARBA00022884"/>
    </source>
</evidence>
<dbReference type="InterPro" id="IPR035979">
    <property type="entry name" value="RBD_domain_sf"/>
</dbReference>
<dbReference type="InterPro" id="IPR052285">
    <property type="entry name" value="NEXT_complex_subunit"/>
</dbReference>
<dbReference type="InterPro" id="IPR012677">
    <property type="entry name" value="Nucleotide-bd_a/b_plait_sf"/>
</dbReference>
<organism evidence="7 8">
    <name type="scientific">Staurois parvus</name>
    <dbReference type="NCBI Taxonomy" id="386267"/>
    <lineage>
        <taxon>Eukaryota</taxon>
        <taxon>Metazoa</taxon>
        <taxon>Chordata</taxon>
        <taxon>Craniata</taxon>
        <taxon>Vertebrata</taxon>
        <taxon>Euteleostomi</taxon>
        <taxon>Amphibia</taxon>
        <taxon>Batrachia</taxon>
        <taxon>Anura</taxon>
        <taxon>Neobatrachia</taxon>
        <taxon>Ranoidea</taxon>
        <taxon>Ranidae</taxon>
        <taxon>Staurois</taxon>
    </lineage>
</organism>
<evidence type="ECO:0000313" key="8">
    <source>
        <dbReference type="Proteomes" id="UP001162483"/>
    </source>
</evidence>
<dbReference type="EMBL" id="CATNWA010015539">
    <property type="protein sequence ID" value="CAI9584325.1"/>
    <property type="molecule type" value="Genomic_DNA"/>
</dbReference>
<evidence type="ECO:0000256" key="3">
    <source>
        <dbReference type="ARBA" id="ARBA00023242"/>
    </source>
</evidence>